<dbReference type="InterPro" id="IPR032698">
    <property type="entry name" value="SirB1_N"/>
</dbReference>
<dbReference type="EMBL" id="AE001363">
    <property type="protein sequence ID" value="AAD18298.1"/>
    <property type="molecule type" value="Genomic_DNA"/>
</dbReference>
<dbReference type="SUPFAM" id="SSF48452">
    <property type="entry name" value="TPR-like"/>
    <property type="match status" value="1"/>
</dbReference>
<evidence type="ECO:0000313" key="5">
    <source>
        <dbReference type="EMBL" id="CRI41150.1"/>
    </source>
</evidence>
<evidence type="ECO:0000313" key="8">
    <source>
        <dbReference type="EMBL" id="CRI50170.1"/>
    </source>
</evidence>
<comment type="similarity">
    <text evidence="1">Belongs to the UPF0162 family.</text>
</comment>
<dbReference type="EMBL" id="LN847230">
    <property type="protein sequence ID" value="CRI46744.1"/>
    <property type="molecule type" value="Genomic_DNA"/>
</dbReference>
<dbReference type="InterPro" id="IPR019734">
    <property type="entry name" value="TPR_rpt"/>
</dbReference>
<dbReference type="KEGG" id="cpn:CPn_0145"/>
<evidence type="ECO:0000313" key="9">
    <source>
        <dbReference type="EMBL" id="CRI51295.1"/>
    </source>
</evidence>
<dbReference type="Gene3D" id="1.25.40.10">
    <property type="entry name" value="Tetratricopeptide repeat domain"/>
    <property type="match status" value="1"/>
</dbReference>
<dbReference type="InterPro" id="IPR011990">
    <property type="entry name" value="TPR-like_helical_dom_sf"/>
</dbReference>
<dbReference type="Proteomes" id="UP000000801">
    <property type="component" value="Chromosome"/>
</dbReference>
<reference evidence="7" key="2">
    <citation type="submission" date="2015-05" db="EMBL/GenBank/DDBJ databases">
        <authorList>
            <person name="Rattei Thomas"/>
        </authorList>
    </citation>
    <scope>NUCLEOTIDE SEQUENCE</scope>
    <source>
        <strain evidence="4">CV15</strain>
        <strain evidence="5">GiD</strain>
        <strain evidence="6">Panola</strain>
        <strain evidence="8">PB1</strain>
        <strain evidence="7">U1271</strain>
        <strain evidence="9">UZG1</strain>
        <strain evidence="10">Wien2</strain>
    </source>
</reference>
<evidence type="ECO:0000313" key="11">
    <source>
        <dbReference type="Proteomes" id="UP000000801"/>
    </source>
</evidence>
<dbReference type="SMART" id="SM00028">
    <property type="entry name" value="TPR"/>
    <property type="match status" value="3"/>
</dbReference>
<dbReference type="EMBL" id="LN847245">
    <property type="protein sequence ID" value="CRI51295.1"/>
    <property type="molecule type" value="Genomic_DNA"/>
</dbReference>
<feature type="domain" description="Protein SirB1 N-terminal" evidence="2">
    <location>
        <begin position="172"/>
        <end position="298"/>
    </location>
</feature>
<dbReference type="EMBL" id="LN846998">
    <property type="protein sequence ID" value="CRI37754.1"/>
    <property type="molecule type" value="Genomic_DNA"/>
</dbReference>
<dbReference type="Pfam" id="PF13181">
    <property type="entry name" value="TPR_8"/>
    <property type="match status" value="1"/>
</dbReference>
<dbReference type="EMBL" id="LN847249">
    <property type="protein sequence ID" value="CRI52427.1"/>
    <property type="molecule type" value="Genomic_DNA"/>
</dbReference>
<dbReference type="OrthoDB" id="232498at2"/>
<proteinExistence type="inferred from homology"/>
<dbReference type="HOGENOM" id="CLU_042896_0_0_0"/>
<evidence type="ECO:0000256" key="1">
    <source>
        <dbReference type="ARBA" id="ARBA00007100"/>
    </source>
</evidence>
<evidence type="ECO:0000313" key="10">
    <source>
        <dbReference type="EMBL" id="CRI52427.1"/>
    </source>
</evidence>
<name>A0A0F7X9A9_CHLPN</name>
<gene>
    <name evidence="3" type="ordered locus">CPn_0145</name>
    <name evidence="4" type="ORF">BN1224_CV15_B_00770</name>
    <name evidence="5" type="ORF">BN1224_GiD_A_01510</name>
    <name evidence="6" type="ORF">BN1224_Panola_B_00830</name>
    <name evidence="8" type="ORF">BN1224_PB1_B_01390</name>
    <name evidence="7" type="ORF">BN1224_U1271_A_01480</name>
    <name evidence="9" type="ORF">BN1224_UZG1_A_01500</name>
    <name evidence="10" type="ORF">BN1224_Wien2_B_01380</name>
</gene>
<dbReference type="EMBL" id="LN847008">
    <property type="protein sequence ID" value="CRI41150.1"/>
    <property type="molecule type" value="Genomic_DNA"/>
</dbReference>
<dbReference type="AlphaFoldDB" id="A0A0F7X9A9"/>
<dbReference type="PATRIC" id="fig|115713.3.peg.164"/>
<evidence type="ECO:0000313" key="7">
    <source>
        <dbReference type="EMBL" id="CRI49038.1"/>
    </source>
</evidence>
<reference evidence="3 11" key="1">
    <citation type="journal article" date="1999" name="Nat. Genet.">
        <title>Comparative genomes of Chlamydia pneumoniae and C. trachomatis.</title>
        <authorList>
            <person name="Kalman S."/>
            <person name="Mitchell W."/>
            <person name="Marathe R."/>
            <person name="Lammel C."/>
            <person name="Fan J."/>
            <person name="Hyman R.W."/>
            <person name="Olinger L."/>
            <person name="Grimwood J."/>
            <person name="Davis R.W."/>
            <person name="Stephens R.S."/>
        </authorList>
    </citation>
    <scope>NUCLEOTIDE SEQUENCE [LARGE SCALE GENOMIC DNA]</scope>
    <source>
        <strain evidence="3 11">CWL029</strain>
    </source>
</reference>
<evidence type="ECO:0000313" key="3">
    <source>
        <dbReference type="EMBL" id="AAD18298.1"/>
    </source>
</evidence>
<evidence type="ECO:0000313" key="6">
    <source>
        <dbReference type="EMBL" id="CRI46744.1"/>
    </source>
</evidence>
<protein>
    <recommendedName>
        <fullName evidence="2">Protein SirB1 N-terminal domain-containing protein</fullName>
    </recommendedName>
</protein>
<organism evidence="7">
    <name type="scientific">Chlamydia pneumoniae</name>
    <name type="common">Chlamydophila pneumoniae</name>
    <dbReference type="NCBI Taxonomy" id="83558"/>
    <lineage>
        <taxon>Bacteria</taxon>
        <taxon>Pseudomonadati</taxon>
        <taxon>Chlamydiota</taxon>
        <taxon>Chlamydiia</taxon>
        <taxon>Chlamydiales</taxon>
        <taxon>Chlamydiaceae</taxon>
        <taxon>Chlamydia/Chlamydophila group</taxon>
        <taxon>Chlamydia</taxon>
    </lineage>
</organism>
<dbReference type="Pfam" id="PF13369">
    <property type="entry name" value="Transglut_core2"/>
    <property type="match status" value="1"/>
</dbReference>
<dbReference type="EMBL" id="LN847242">
    <property type="protein sequence ID" value="CRI49038.1"/>
    <property type="molecule type" value="Genomic_DNA"/>
</dbReference>
<accession>A0A0F7X9A9</accession>
<evidence type="ECO:0000259" key="2">
    <source>
        <dbReference type="Pfam" id="PF13369"/>
    </source>
</evidence>
<dbReference type="EMBL" id="LN847240">
    <property type="protein sequence ID" value="CRI50170.1"/>
    <property type="molecule type" value="Genomic_DNA"/>
</dbReference>
<sequence length="531" mass="60248">MFKSFIVRYMFVGGLVSFLLPIPDLECANNVTKTYDKKASVISRDLKLQEDCQKFWNLDPYKLESLCAYQVLYHDDYSSKRIRELFPQIQKDEVPIFATMILTLGKVDRGFSPEEISLIQKLSYPGLSLASLRGSTEIDPNTDLARALVVSEFSGDLGKNRADYYSNCLDILALRIHAERQRYLDQSPCVPGTSEFHKATIEAINTILFYEEAVRYPSKKEMFSDEFSFLSSVTDRKFGVCLGVSSLYFSLSQRLDLPLEAVTPPGHIYLRYQGGEVNIETTAGGRHLPTASYCDCLDLEDLQVRTPEEMIGLTFMNQGSFALQKKKYKEAEEAYKKAQEYLGDEELQELLGFVQILGGKKKEGKSLIGKSPRASQKGSVAYDYLKGRINIPTLALLFSYPGSNYEEIASYEEELKKAMKSSMPCCEGQRRLASVAFHLGKTAEAVALLEKCVEDIPNDLSLHLRLCKILCDRHEYTKALKYFIIAERLMEDQGFLKKDNRSFALFYEVKKIISKVAPQKANTLLLMESER</sequence>
<dbReference type="SMR" id="A0A0F7X9A9"/>
<evidence type="ECO:0000313" key="4">
    <source>
        <dbReference type="EMBL" id="CRI37754.1"/>
    </source>
</evidence>